<feature type="compositionally biased region" description="Polar residues" evidence="1">
    <location>
        <begin position="106"/>
        <end position="119"/>
    </location>
</feature>
<proteinExistence type="predicted"/>
<feature type="compositionally biased region" description="Basic and acidic residues" evidence="1">
    <location>
        <begin position="36"/>
        <end position="45"/>
    </location>
</feature>
<dbReference type="Proteomes" id="UP000297527">
    <property type="component" value="Unassembled WGS sequence"/>
</dbReference>
<evidence type="ECO:0000256" key="1">
    <source>
        <dbReference type="SAM" id="MobiDB-lite"/>
    </source>
</evidence>
<organism evidence="2 3">
    <name type="scientific">Botryotinia convoluta</name>
    <dbReference type="NCBI Taxonomy" id="54673"/>
    <lineage>
        <taxon>Eukaryota</taxon>
        <taxon>Fungi</taxon>
        <taxon>Dikarya</taxon>
        <taxon>Ascomycota</taxon>
        <taxon>Pezizomycotina</taxon>
        <taxon>Leotiomycetes</taxon>
        <taxon>Helotiales</taxon>
        <taxon>Sclerotiniaceae</taxon>
        <taxon>Botryotinia</taxon>
    </lineage>
</organism>
<feature type="compositionally biased region" description="Acidic residues" evidence="1">
    <location>
        <begin position="46"/>
        <end position="58"/>
    </location>
</feature>
<dbReference type="AlphaFoldDB" id="A0A4Z1HKH2"/>
<protein>
    <submittedName>
        <fullName evidence="2">Uncharacterized protein</fullName>
    </submittedName>
</protein>
<feature type="region of interest" description="Disordered" evidence="1">
    <location>
        <begin position="30"/>
        <end position="128"/>
    </location>
</feature>
<dbReference type="OrthoDB" id="10482699at2759"/>
<reference evidence="2 3" key="1">
    <citation type="submission" date="2017-12" db="EMBL/GenBank/DDBJ databases">
        <title>Comparative genomics of Botrytis spp.</title>
        <authorList>
            <person name="Valero-Jimenez C.A."/>
            <person name="Tapia P."/>
            <person name="Veloso J."/>
            <person name="Silva-Moreno E."/>
            <person name="Staats M."/>
            <person name="Valdes J.H."/>
            <person name="Van Kan J.A.L."/>
        </authorList>
    </citation>
    <scope>NUCLEOTIDE SEQUENCE [LARGE SCALE GENOMIC DNA]</scope>
    <source>
        <strain evidence="2 3">MUCL11595</strain>
    </source>
</reference>
<keyword evidence="3" id="KW-1185">Reference proteome</keyword>
<evidence type="ECO:0000313" key="3">
    <source>
        <dbReference type="Proteomes" id="UP000297527"/>
    </source>
</evidence>
<accession>A0A4Z1HKH2</accession>
<evidence type="ECO:0000313" key="2">
    <source>
        <dbReference type="EMBL" id="TGO45493.1"/>
    </source>
</evidence>
<gene>
    <name evidence="2" type="ORF">BCON_0387g00020</name>
</gene>
<dbReference type="EMBL" id="PQXN01000385">
    <property type="protein sequence ID" value="TGO45493.1"/>
    <property type="molecule type" value="Genomic_DNA"/>
</dbReference>
<comment type="caution">
    <text evidence="2">The sequence shown here is derived from an EMBL/GenBank/DDBJ whole genome shotgun (WGS) entry which is preliminary data.</text>
</comment>
<name>A0A4Z1HKH2_9HELO</name>
<sequence length="128" mass="14635">MSDHINFSLTAVNSAVHCWIQLPRNSRKKHINRWGYGDDKKKNPEDSDQDEEETEWEAEQGSAKLLVEDNEEDNDGHHDDSDDLFSDNYRVKNRGKGRATGRDQESILSPQEQGSGDDTWSSEDELSL</sequence>